<dbReference type="OrthoDB" id="9767552at2"/>
<dbReference type="InterPro" id="IPR051199">
    <property type="entry name" value="LPS_LOS_Heptosyltrfase"/>
</dbReference>
<dbReference type="PANTHER" id="PTHR30160">
    <property type="entry name" value="TETRAACYLDISACCHARIDE 4'-KINASE-RELATED"/>
    <property type="match status" value="1"/>
</dbReference>
<evidence type="ECO:0000313" key="15">
    <source>
        <dbReference type="Proteomes" id="UP000282483"/>
    </source>
</evidence>
<dbReference type="InterPro" id="IPR002201">
    <property type="entry name" value="Glyco_trans_9"/>
</dbReference>
<organism evidence="14 15">
    <name type="scientific">Candidatus Rickettsiella viridis</name>
    <dbReference type="NCBI Taxonomy" id="676208"/>
    <lineage>
        <taxon>Bacteria</taxon>
        <taxon>Pseudomonadati</taxon>
        <taxon>Pseudomonadota</taxon>
        <taxon>Gammaproteobacteria</taxon>
        <taxon>Legionellales</taxon>
        <taxon>Coxiellaceae</taxon>
        <taxon>Rickettsiella</taxon>
    </lineage>
</organism>
<evidence type="ECO:0000313" key="14">
    <source>
        <dbReference type="EMBL" id="BBB15810.1"/>
    </source>
</evidence>
<evidence type="ECO:0000256" key="1">
    <source>
        <dbReference type="ARBA" id="ARBA00004515"/>
    </source>
</evidence>
<name>A0A2Z5UXJ7_9COXI</name>
<dbReference type="RefSeq" id="WP_126323344.1">
    <property type="nucleotide sequence ID" value="NZ_AP018005.1"/>
</dbReference>
<evidence type="ECO:0000256" key="10">
    <source>
        <dbReference type="ARBA" id="ARBA00044041"/>
    </source>
</evidence>
<comment type="pathway">
    <text evidence="2">Bacterial outer membrane biogenesis; LPS core biosynthesis.</text>
</comment>
<evidence type="ECO:0000256" key="8">
    <source>
        <dbReference type="ARBA" id="ARBA00023136"/>
    </source>
</evidence>
<dbReference type="Proteomes" id="UP000282483">
    <property type="component" value="Chromosome"/>
</dbReference>
<dbReference type="GO" id="GO:0005829">
    <property type="term" value="C:cytosol"/>
    <property type="evidence" value="ECO:0007669"/>
    <property type="project" value="TreeGrafter"/>
</dbReference>
<keyword evidence="7" id="KW-0448">Lipopolysaccharide biosynthesis</keyword>
<dbReference type="PANTHER" id="PTHR30160:SF19">
    <property type="entry name" value="LIPOPOLYSACCHARIDE HEPTOSYLTRANSFERASE 1"/>
    <property type="match status" value="1"/>
</dbReference>
<evidence type="ECO:0000256" key="12">
    <source>
        <dbReference type="ARBA" id="ARBA00044330"/>
    </source>
</evidence>
<keyword evidence="3" id="KW-1003">Cell membrane</keyword>
<dbReference type="CDD" id="cd03789">
    <property type="entry name" value="GT9_LPS_heptosyltransferase"/>
    <property type="match status" value="1"/>
</dbReference>
<evidence type="ECO:0000256" key="3">
    <source>
        <dbReference type="ARBA" id="ARBA00022475"/>
    </source>
</evidence>
<keyword evidence="6 14" id="KW-0808">Transferase</keyword>
<comment type="catalytic activity">
    <reaction evidence="13">
        <text>an alpha-Kdo-(2-&gt;4)-alpha-Kdo-(2-&gt;6)-lipid A + ADP-L-glycero-beta-D-manno-heptose = an L-alpha-D-Hep-(1-&gt;5)-[alpha-Kdo-(2-&gt;4)]-alpha-Kdo-(2-&gt;6)-lipid A + ADP + H(+)</text>
        <dbReference type="Rhea" id="RHEA:74067"/>
        <dbReference type="ChEBI" id="CHEBI:15378"/>
        <dbReference type="ChEBI" id="CHEBI:61506"/>
        <dbReference type="ChEBI" id="CHEBI:176431"/>
        <dbReference type="ChEBI" id="CHEBI:193068"/>
        <dbReference type="ChEBI" id="CHEBI:456216"/>
        <dbReference type="EC" id="2.4.99.23"/>
    </reaction>
</comment>
<gene>
    <name evidence="14" type="primary">waaC</name>
    <name evidence="14" type="ORF">RVIR1_13640</name>
</gene>
<dbReference type="KEGG" id="rvi:RVIR1_13640"/>
<dbReference type="EMBL" id="AP018005">
    <property type="protein sequence ID" value="BBB15810.1"/>
    <property type="molecule type" value="Genomic_DNA"/>
</dbReference>
<evidence type="ECO:0000256" key="13">
    <source>
        <dbReference type="ARBA" id="ARBA00049201"/>
    </source>
</evidence>
<evidence type="ECO:0000256" key="4">
    <source>
        <dbReference type="ARBA" id="ARBA00022519"/>
    </source>
</evidence>
<dbReference type="EC" id="2.4.99.23" evidence="10"/>
<keyword evidence="5" id="KW-0328">Glycosyltransferase</keyword>
<proteinExistence type="inferred from homology"/>
<evidence type="ECO:0000256" key="6">
    <source>
        <dbReference type="ARBA" id="ARBA00022679"/>
    </source>
</evidence>
<dbReference type="SUPFAM" id="SSF53756">
    <property type="entry name" value="UDP-Glycosyltransferase/glycogen phosphorylase"/>
    <property type="match status" value="1"/>
</dbReference>
<evidence type="ECO:0000256" key="2">
    <source>
        <dbReference type="ARBA" id="ARBA00004713"/>
    </source>
</evidence>
<keyword evidence="8" id="KW-0472">Membrane</keyword>
<sequence length="315" mass="35820">MHVLIVKMSSMGDIIHTLPAINDANTALPGIQFDWVTEEAFTEIPMWHKNVKQVIPIALRRWRKQIYQSLREHEVQQFYKQLRRQHYDKVLDAQGSIKSAVTTRLSRGYRVGFDKNSVRELFANLAYQKTFSVPWKQHAIARSRQLFAKAFGYTLANTPPCYGIDKTHLHLTKFTLPENYLVFVPNASWSAKCWPETSWYSLAEKTAQEKIPVFIPWGNEEEKKRASRIRNKHSNVTVLPALSLTELASVVLHAKAAVCVDTGLSHLAAALEVPSITLYGPTDPQFIGTMGTSQIHQPLDASVETIWQLLQTILN</sequence>
<evidence type="ECO:0000256" key="5">
    <source>
        <dbReference type="ARBA" id="ARBA00022676"/>
    </source>
</evidence>
<dbReference type="GO" id="GO:0009244">
    <property type="term" value="P:lipopolysaccharide core region biosynthetic process"/>
    <property type="evidence" value="ECO:0007669"/>
    <property type="project" value="InterPro"/>
</dbReference>
<accession>A0A2Z5UXJ7</accession>
<comment type="similarity">
    <text evidence="9">Belongs to the glycosyltransferase 9 family.</text>
</comment>
<evidence type="ECO:0000256" key="7">
    <source>
        <dbReference type="ARBA" id="ARBA00022985"/>
    </source>
</evidence>
<keyword evidence="4" id="KW-0997">Cell inner membrane</keyword>
<reference evidence="14 15" key="1">
    <citation type="submission" date="2017-03" db="EMBL/GenBank/DDBJ databases">
        <title>The genome sequence of Candidatus Rickettsiella viridis.</title>
        <authorList>
            <person name="Nikoh N."/>
            <person name="Tsuchida T."/>
            <person name="Yamaguchi K."/>
            <person name="Maeda T."/>
            <person name="Shigenobu S."/>
            <person name="Fukatsu T."/>
        </authorList>
    </citation>
    <scope>NUCLEOTIDE SEQUENCE [LARGE SCALE GENOMIC DNA]</scope>
    <source>
        <strain evidence="14 15">Ap-RA04</strain>
    </source>
</reference>
<keyword evidence="15" id="KW-1185">Reference proteome</keyword>
<dbReference type="InterPro" id="IPR011908">
    <property type="entry name" value="LipoPS_heptosylTferase-I"/>
</dbReference>
<dbReference type="GO" id="GO:0008713">
    <property type="term" value="F:ADP-heptose-lipopolysaccharide heptosyltransferase activity"/>
    <property type="evidence" value="ECO:0007669"/>
    <property type="project" value="TreeGrafter"/>
</dbReference>
<dbReference type="AlphaFoldDB" id="A0A2Z5UXJ7"/>
<dbReference type="Gene3D" id="3.40.50.2000">
    <property type="entry name" value="Glycogen Phosphorylase B"/>
    <property type="match status" value="2"/>
</dbReference>
<dbReference type="NCBIfam" id="TIGR02193">
    <property type="entry name" value="heptsyl_trn_I"/>
    <property type="match status" value="1"/>
</dbReference>
<evidence type="ECO:0000256" key="9">
    <source>
        <dbReference type="ARBA" id="ARBA00043995"/>
    </source>
</evidence>
<dbReference type="Pfam" id="PF01075">
    <property type="entry name" value="Glyco_transf_9"/>
    <property type="match status" value="1"/>
</dbReference>
<comment type="subcellular location">
    <subcellularLocation>
        <location evidence="1">Cell inner membrane</location>
        <topology evidence="1">Peripheral membrane protein</topology>
        <orientation evidence="1">Cytoplasmic side</orientation>
    </subcellularLocation>
</comment>
<evidence type="ECO:0000256" key="11">
    <source>
        <dbReference type="ARBA" id="ARBA00044190"/>
    </source>
</evidence>
<dbReference type="GO" id="GO:0005886">
    <property type="term" value="C:plasma membrane"/>
    <property type="evidence" value="ECO:0007669"/>
    <property type="project" value="UniProtKB-SubCell"/>
</dbReference>
<protein>
    <recommendedName>
        <fullName evidence="11">Lipopolysaccharide heptosyltransferase 1</fullName>
        <ecNumber evidence="10">2.4.99.23</ecNumber>
    </recommendedName>
    <alternativeName>
        <fullName evidence="12">ADP-heptose:lipopolysaccharide heptosyltransferase I</fullName>
    </alternativeName>
</protein>